<feature type="binding site" evidence="2">
    <location>
        <position position="148"/>
    </location>
    <ligand>
        <name>substrate</name>
    </ligand>
</feature>
<evidence type="ECO:0000256" key="1">
    <source>
        <dbReference type="PIRSR" id="PIRSR003170-1"/>
    </source>
</evidence>
<evidence type="ECO:0000313" key="5">
    <source>
        <dbReference type="Proteomes" id="UP000095085"/>
    </source>
</evidence>
<dbReference type="AlphaFoldDB" id="A0A1E4REX7"/>
<dbReference type="GO" id="GO:0006772">
    <property type="term" value="P:thiamine metabolic process"/>
    <property type="evidence" value="ECO:0007669"/>
    <property type="project" value="UniProtKB-ARBA"/>
</dbReference>
<organism evidence="4 5">
    <name type="scientific">Hyphopichia burtonii NRRL Y-1933</name>
    <dbReference type="NCBI Taxonomy" id="984485"/>
    <lineage>
        <taxon>Eukaryota</taxon>
        <taxon>Fungi</taxon>
        <taxon>Dikarya</taxon>
        <taxon>Ascomycota</taxon>
        <taxon>Saccharomycotina</taxon>
        <taxon>Pichiomycetes</taxon>
        <taxon>Debaryomycetaceae</taxon>
        <taxon>Hyphopichia</taxon>
    </lineage>
</organism>
<dbReference type="RefSeq" id="XP_020074894.1">
    <property type="nucleotide sequence ID" value="XM_020218892.1"/>
</dbReference>
<name>A0A1E4REX7_9ASCO</name>
<feature type="binding site" evidence="2">
    <location>
        <position position="83"/>
    </location>
    <ligand>
        <name>substrate</name>
    </ligand>
</feature>
<feature type="binding site" evidence="2">
    <location>
        <position position="45"/>
    </location>
    <ligand>
        <name>substrate</name>
    </ligand>
</feature>
<dbReference type="CDD" id="cd19358">
    <property type="entry name" value="TenA_E_Spr0628-like"/>
    <property type="match status" value="1"/>
</dbReference>
<feature type="active site" description="Proton donor" evidence="1">
    <location>
        <position position="219"/>
    </location>
</feature>
<dbReference type="PIRSF" id="PIRSF003170">
    <property type="entry name" value="Pet18p"/>
    <property type="match status" value="1"/>
</dbReference>
<protein>
    <submittedName>
        <fullName evidence="4">Transcription regulator</fullName>
    </submittedName>
</protein>
<evidence type="ECO:0000313" key="4">
    <source>
        <dbReference type="EMBL" id="ODV65827.1"/>
    </source>
</evidence>
<gene>
    <name evidence="4" type="ORF">HYPBUDRAFT_112247</name>
</gene>
<dbReference type="InterPro" id="IPR050967">
    <property type="entry name" value="Thiamine_Salvage_TenA"/>
</dbReference>
<keyword evidence="5" id="KW-1185">Reference proteome</keyword>
<sequence>MSSFVDQLLAKHHSVYTESITHPLTNELCQGTLPDYKLFTYLTQDLKFFQVGLNLFGKTLALCDDAKAAITLGKQIGFVSNDENDYFFKCLDQLKSENLVELKLKVPQMLQEDPITLPQVQSYIDLLNYLVFECNSYVEVITFMYVMEEVYLGWANYHLEKGTIPKDLAYKYNEWIILHSGEAFTGWVQFLKNEVNRVVTTEDAKKKSEQIFLQTLTLEIDFFGACYDYSEDPQ</sequence>
<feature type="domain" description="Thiaminase-2/PQQC" evidence="3">
    <location>
        <begin position="10"/>
        <end position="228"/>
    </location>
</feature>
<dbReference type="Pfam" id="PF03070">
    <property type="entry name" value="TENA_THI-4"/>
    <property type="match status" value="1"/>
</dbReference>
<accession>A0A1E4REX7</accession>
<dbReference type="PANTHER" id="PTHR43198">
    <property type="entry name" value="BIFUNCTIONAL TH2 PROTEIN"/>
    <property type="match status" value="1"/>
</dbReference>
<dbReference type="STRING" id="984485.A0A1E4REX7"/>
<dbReference type="Gene3D" id="1.20.910.10">
    <property type="entry name" value="Heme oxygenase-like"/>
    <property type="match status" value="1"/>
</dbReference>
<proteinExistence type="predicted"/>
<dbReference type="InterPro" id="IPR004305">
    <property type="entry name" value="Thiaminase-2/PQQC"/>
</dbReference>
<dbReference type="SUPFAM" id="SSF48613">
    <property type="entry name" value="Heme oxygenase-like"/>
    <property type="match status" value="1"/>
</dbReference>
<dbReference type="GO" id="GO:0005829">
    <property type="term" value="C:cytosol"/>
    <property type="evidence" value="ECO:0007669"/>
    <property type="project" value="TreeGrafter"/>
</dbReference>
<dbReference type="OrthoDB" id="37730at2759"/>
<evidence type="ECO:0000256" key="2">
    <source>
        <dbReference type="PIRSR" id="PIRSR003170-2"/>
    </source>
</evidence>
<dbReference type="EMBL" id="KV454543">
    <property type="protein sequence ID" value="ODV65827.1"/>
    <property type="molecule type" value="Genomic_DNA"/>
</dbReference>
<dbReference type="PANTHER" id="PTHR43198:SF2">
    <property type="entry name" value="SI:CH1073-67J19.1-RELATED"/>
    <property type="match status" value="1"/>
</dbReference>
<dbReference type="InterPro" id="IPR026285">
    <property type="entry name" value="TenA_E"/>
</dbReference>
<evidence type="ECO:0000259" key="3">
    <source>
        <dbReference type="Pfam" id="PF03070"/>
    </source>
</evidence>
<dbReference type="Proteomes" id="UP000095085">
    <property type="component" value="Unassembled WGS sequence"/>
</dbReference>
<reference evidence="5" key="1">
    <citation type="submission" date="2016-05" db="EMBL/GenBank/DDBJ databases">
        <title>Comparative genomics of biotechnologically important yeasts.</title>
        <authorList>
            <consortium name="DOE Joint Genome Institute"/>
            <person name="Riley R."/>
            <person name="Haridas S."/>
            <person name="Wolfe K.H."/>
            <person name="Lopes M.R."/>
            <person name="Hittinger C.T."/>
            <person name="Goker M."/>
            <person name="Salamov A."/>
            <person name="Wisecaver J."/>
            <person name="Long T.M."/>
            <person name="Aerts A.L."/>
            <person name="Barry K."/>
            <person name="Choi C."/>
            <person name="Clum A."/>
            <person name="Coughlan A.Y."/>
            <person name="Deshpande S."/>
            <person name="Douglass A.P."/>
            <person name="Hanson S.J."/>
            <person name="Klenk H.-P."/>
            <person name="Labutti K."/>
            <person name="Lapidus A."/>
            <person name="Lindquist E."/>
            <person name="Lipzen A."/>
            <person name="Meier-Kolthoff J.P."/>
            <person name="Ohm R.A."/>
            <person name="Otillar R.P."/>
            <person name="Pangilinan J."/>
            <person name="Peng Y."/>
            <person name="Rokas A."/>
            <person name="Rosa C.A."/>
            <person name="Scheuner C."/>
            <person name="Sibirny A.A."/>
            <person name="Slot J.C."/>
            <person name="Stielow J.B."/>
            <person name="Sun H."/>
            <person name="Kurtzman C.P."/>
            <person name="Blackwell M."/>
            <person name="Grigoriev I.V."/>
            <person name="Jeffries T.W."/>
        </authorList>
    </citation>
    <scope>NUCLEOTIDE SEQUENCE [LARGE SCALE GENOMIC DNA]</scope>
    <source>
        <strain evidence="5">NRRL Y-1933</strain>
    </source>
</reference>
<dbReference type="GeneID" id="30993442"/>
<dbReference type="InterPro" id="IPR016084">
    <property type="entry name" value="Haem_Oase-like_multi-hlx"/>
</dbReference>